<dbReference type="EMBL" id="FRAC01000006">
    <property type="protein sequence ID" value="SHJ64072.1"/>
    <property type="molecule type" value="Genomic_DNA"/>
</dbReference>
<evidence type="ECO:0000256" key="3">
    <source>
        <dbReference type="ARBA" id="ARBA00023012"/>
    </source>
</evidence>
<evidence type="ECO:0000256" key="7">
    <source>
        <dbReference type="ARBA" id="ARBA00024867"/>
    </source>
</evidence>
<evidence type="ECO:0000256" key="5">
    <source>
        <dbReference type="ARBA" id="ARBA00023125"/>
    </source>
</evidence>
<evidence type="ECO:0000259" key="10">
    <source>
        <dbReference type="PROSITE" id="PS50110"/>
    </source>
</evidence>
<keyword evidence="4" id="KW-0805">Transcription regulation</keyword>
<evidence type="ECO:0000313" key="13">
    <source>
        <dbReference type="Proteomes" id="UP000184386"/>
    </source>
</evidence>
<name>A0A1M6KZ07_9FIRM</name>
<keyword evidence="13" id="KW-1185">Reference proteome</keyword>
<evidence type="ECO:0000256" key="8">
    <source>
        <dbReference type="PROSITE-ProRule" id="PRU00169"/>
    </source>
</evidence>
<dbReference type="Pfam" id="PF00486">
    <property type="entry name" value="Trans_reg_C"/>
    <property type="match status" value="1"/>
</dbReference>
<dbReference type="InterPro" id="IPR001867">
    <property type="entry name" value="OmpR/PhoB-type_DNA-bd"/>
</dbReference>
<dbReference type="PROSITE" id="PS50110">
    <property type="entry name" value="RESPONSE_REGULATORY"/>
    <property type="match status" value="1"/>
</dbReference>
<keyword evidence="2 8" id="KW-0597">Phosphoprotein</keyword>
<evidence type="ECO:0000256" key="1">
    <source>
        <dbReference type="ARBA" id="ARBA00018672"/>
    </source>
</evidence>
<feature type="domain" description="OmpR/PhoB-type" evidence="11">
    <location>
        <begin position="131"/>
        <end position="234"/>
    </location>
</feature>
<dbReference type="Proteomes" id="UP000184386">
    <property type="component" value="Unassembled WGS sequence"/>
</dbReference>
<dbReference type="PANTHER" id="PTHR48111:SF2">
    <property type="entry name" value="RESPONSE REGULATOR SAER"/>
    <property type="match status" value="1"/>
</dbReference>
<dbReference type="Gene3D" id="3.40.50.2300">
    <property type="match status" value="1"/>
</dbReference>
<dbReference type="InterPro" id="IPR039420">
    <property type="entry name" value="WalR-like"/>
</dbReference>
<dbReference type="SUPFAM" id="SSF46894">
    <property type="entry name" value="C-terminal effector domain of the bipartite response regulators"/>
    <property type="match status" value="1"/>
</dbReference>
<gene>
    <name evidence="12" type="ORF">SAMN02745136_00630</name>
</gene>
<dbReference type="InterPro" id="IPR016032">
    <property type="entry name" value="Sig_transdc_resp-reg_C-effctor"/>
</dbReference>
<dbReference type="GO" id="GO:0000976">
    <property type="term" value="F:transcription cis-regulatory region binding"/>
    <property type="evidence" value="ECO:0007669"/>
    <property type="project" value="TreeGrafter"/>
</dbReference>
<dbReference type="STRING" id="1121322.SAMN02745136_00630"/>
<dbReference type="Gene3D" id="1.10.10.10">
    <property type="entry name" value="Winged helix-like DNA-binding domain superfamily/Winged helix DNA-binding domain"/>
    <property type="match status" value="1"/>
</dbReference>
<dbReference type="CDD" id="cd00383">
    <property type="entry name" value="trans_reg_C"/>
    <property type="match status" value="1"/>
</dbReference>
<protein>
    <recommendedName>
        <fullName evidence="1">Stage 0 sporulation protein A homolog</fullName>
    </recommendedName>
</protein>
<dbReference type="Pfam" id="PF00072">
    <property type="entry name" value="Response_reg"/>
    <property type="match status" value="1"/>
</dbReference>
<dbReference type="Gene3D" id="6.10.250.690">
    <property type="match status" value="1"/>
</dbReference>
<dbReference type="GO" id="GO:0000156">
    <property type="term" value="F:phosphorelay response regulator activity"/>
    <property type="evidence" value="ECO:0007669"/>
    <property type="project" value="TreeGrafter"/>
</dbReference>
<reference evidence="12 13" key="1">
    <citation type="submission" date="2016-11" db="EMBL/GenBank/DDBJ databases">
        <authorList>
            <person name="Jaros S."/>
            <person name="Januszkiewicz K."/>
            <person name="Wedrychowicz H."/>
        </authorList>
    </citation>
    <scope>NUCLEOTIDE SEQUENCE [LARGE SCALE GENOMIC DNA]</scope>
    <source>
        <strain evidence="12 13">DSM 15929</strain>
    </source>
</reference>
<comment type="function">
    <text evidence="7">May play the central regulatory role in sporulation. It may be an element of the effector pathway responsible for the activation of sporulation genes in response to nutritional stress. Spo0A may act in concert with spo0H (a sigma factor) to control the expression of some genes that are critical to the sporulation process.</text>
</comment>
<keyword evidence="6" id="KW-0804">Transcription</keyword>
<evidence type="ECO:0000256" key="6">
    <source>
        <dbReference type="ARBA" id="ARBA00023163"/>
    </source>
</evidence>
<dbReference type="AlphaFoldDB" id="A0A1M6KZ07"/>
<feature type="modified residue" description="4-aspartylphosphate" evidence="8">
    <location>
        <position position="53"/>
    </location>
</feature>
<dbReference type="GO" id="GO:0032993">
    <property type="term" value="C:protein-DNA complex"/>
    <property type="evidence" value="ECO:0007669"/>
    <property type="project" value="TreeGrafter"/>
</dbReference>
<evidence type="ECO:0000256" key="9">
    <source>
        <dbReference type="PROSITE-ProRule" id="PRU01091"/>
    </source>
</evidence>
<dbReference type="PANTHER" id="PTHR48111">
    <property type="entry name" value="REGULATOR OF RPOS"/>
    <property type="match status" value="1"/>
</dbReference>
<keyword evidence="3" id="KW-0902">Two-component regulatory system</keyword>
<dbReference type="InterPro" id="IPR001789">
    <property type="entry name" value="Sig_transdc_resp-reg_receiver"/>
</dbReference>
<dbReference type="InterPro" id="IPR036388">
    <property type="entry name" value="WH-like_DNA-bd_sf"/>
</dbReference>
<dbReference type="InterPro" id="IPR011006">
    <property type="entry name" value="CheY-like_superfamily"/>
</dbReference>
<dbReference type="FunFam" id="1.10.10.10:FF:000018">
    <property type="entry name" value="DNA-binding response regulator ResD"/>
    <property type="match status" value="1"/>
</dbReference>
<dbReference type="OrthoDB" id="1655504at2"/>
<organism evidence="12 13">
    <name type="scientific">Anaerocolumna jejuensis DSM 15929</name>
    <dbReference type="NCBI Taxonomy" id="1121322"/>
    <lineage>
        <taxon>Bacteria</taxon>
        <taxon>Bacillati</taxon>
        <taxon>Bacillota</taxon>
        <taxon>Clostridia</taxon>
        <taxon>Lachnospirales</taxon>
        <taxon>Lachnospiraceae</taxon>
        <taxon>Anaerocolumna</taxon>
    </lineage>
</organism>
<accession>A0A1M6KZ07</accession>
<proteinExistence type="predicted"/>
<feature type="DNA-binding region" description="OmpR/PhoB-type" evidence="9">
    <location>
        <begin position="131"/>
        <end position="234"/>
    </location>
</feature>
<evidence type="ECO:0000256" key="4">
    <source>
        <dbReference type="ARBA" id="ARBA00023015"/>
    </source>
</evidence>
<dbReference type="SUPFAM" id="SSF52172">
    <property type="entry name" value="CheY-like"/>
    <property type="match status" value="1"/>
</dbReference>
<dbReference type="SMART" id="SM00448">
    <property type="entry name" value="REC"/>
    <property type="match status" value="1"/>
</dbReference>
<sequence length="235" mass="26650">MEANILVVEDDEDINLIVRRYLEKENYKTAGAFSGTEARLLLSMNTYDLIILDLMIPGITGEKLMDGIRGQSNVPVLIISAKSSLEDKVGMLKAGADDYMTKPFEREEVLARVEALLRRSRLSTATANTAANSLSKADYVLKQLVLKPSSREVLVKDNPVELTAYEFDILCFLMKNPDCVYTKEQLYQEVWNSGYYGEDNTINVHISNIRKKIKEFDDESYIKTVWGIGFKIDNK</sequence>
<dbReference type="RefSeq" id="WP_139241089.1">
    <property type="nucleotide sequence ID" value="NZ_FRAC01000006.1"/>
</dbReference>
<keyword evidence="5 9" id="KW-0238">DNA-binding</keyword>
<dbReference type="PROSITE" id="PS51755">
    <property type="entry name" value="OMPR_PHOB"/>
    <property type="match status" value="1"/>
</dbReference>
<dbReference type="GO" id="GO:0006355">
    <property type="term" value="P:regulation of DNA-templated transcription"/>
    <property type="evidence" value="ECO:0007669"/>
    <property type="project" value="InterPro"/>
</dbReference>
<evidence type="ECO:0000259" key="11">
    <source>
        <dbReference type="PROSITE" id="PS51755"/>
    </source>
</evidence>
<feature type="domain" description="Response regulatory" evidence="10">
    <location>
        <begin position="4"/>
        <end position="117"/>
    </location>
</feature>
<evidence type="ECO:0000256" key="2">
    <source>
        <dbReference type="ARBA" id="ARBA00022553"/>
    </source>
</evidence>
<dbReference type="GO" id="GO:0005829">
    <property type="term" value="C:cytosol"/>
    <property type="evidence" value="ECO:0007669"/>
    <property type="project" value="TreeGrafter"/>
</dbReference>
<evidence type="ECO:0000313" key="12">
    <source>
        <dbReference type="EMBL" id="SHJ64072.1"/>
    </source>
</evidence>
<dbReference type="SMART" id="SM00862">
    <property type="entry name" value="Trans_reg_C"/>
    <property type="match status" value="1"/>
</dbReference>